<sequence length="162" mass="18713">MLGRNNAFTLIELLISVAISTLVVLGLVSVYGSVQEVRKRFEEYDQKRRLYELVFLLQKELSNCRELELQGDTLRYYTTFGISAPYVMVSLQAQKDAITYTESNPYDPSIVYLKRHLRAPGSPELRFDSAKNIVSLFYDGKRIDLLVQYNRVPTSSIFLRPF</sequence>
<dbReference type="AlphaFoldDB" id="A0A285NW35"/>
<keyword evidence="1" id="KW-1133">Transmembrane helix</keyword>
<dbReference type="OrthoDB" id="9948335at2"/>
<evidence type="ECO:0000313" key="2">
    <source>
        <dbReference type="EMBL" id="SNZ12106.1"/>
    </source>
</evidence>
<name>A0A285NW35_9AQUI</name>
<proteinExistence type="predicted"/>
<reference evidence="3" key="1">
    <citation type="submission" date="2017-09" db="EMBL/GenBank/DDBJ databases">
        <authorList>
            <person name="Varghese N."/>
            <person name="Submissions S."/>
        </authorList>
    </citation>
    <scope>NUCLEOTIDE SEQUENCE [LARGE SCALE GENOMIC DNA]</scope>
    <source>
        <strain evidence="3">DSM 2913</strain>
    </source>
</reference>
<evidence type="ECO:0000313" key="3">
    <source>
        <dbReference type="Proteomes" id="UP000218627"/>
    </source>
</evidence>
<accession>A0A285NW35</accession>
<organism evidence="2 3">
    <name type="scientific">Hydrogenobacter hydrogenophilus</name>
    <dbReference type="NCBI Taxonomy" id="35835"/>
    <lineage>
        <taxon>Bacteria</taxon>
        <taxon>Pseudomonadati</taxon>
        <taxon>Aquificota</taxon>
        <taxon>Aquificia</taxon>
        <taxon>Aquificales</taxon>
        <taxon>Aquificaceae</taxon>
        <taxon>Hydrogenobacter</taxon>
    </lineage>
</organism>
<dbReference type="RefSeq" id="WP_096600603.1">
    <property type="nucleotide sequence ID" value="NZ_OBEN01000001.1"/>
</dbReference>
<keyword evidence="1" id="KW-0472">Membrane</keyword>
<dbReference type="Pfam" id="PF07963">
    <property type="entry name" value="N_methyl"/>
    <property type="match status" value="1"/>
</dbReference>
<evidence type="ECO:0000256" key="1">
    <source>
        <dbReference type="SAM" id="Phobius"/>
    </source>
</evidence>
<protein>
    <submittedName>
        <fullName evidence="2">N-terminal methylation motif-containing protein</fullName>
    </submittedName>
</protein>
<feature type="transmembrane region" description="Helical" evidence="1">
    <location>
        <begin position="6"/>
        <end position="31"/>
    </location>
</feature>
<dbReference type="Proteomes" id="UP000218627">
    <property type="component" value="Unassembled WGS sequence"/>
</dbReference>
<keyword evidence="1" id="KW-0812">Transmembrane</keyword>
<keyword evidence="3" id="KW-1185">Reference proteome</keyword>
<dbReference type="InterPro" id="IPR012902">
    <property type="entry name" value="N_methyl_site"/>
</dbReference>
<gene>
    <name evidence="2" type="ORF">SAMN06265353_0431</name>
</gene>
<dbReference type="EMBL" id="OBEN01000001">
    <property type="protein sequence ID" value="SNZ12106.1"/>
    <property type="molecule type" value="Genomic_DNA"/>
</dbReference>